<name>A0A7M2X0U8_9BACT</name>
<sequence>MRSKLYALVIAAAAAYTPAIAPQTSALAQNNPPGRKVPQKGDPKAFPVKPVIDADLATLDDELAAYLQFRGDVGADGAARLELLIDLRVTARWLLAAASAEKAESEVQIAAMLRAQELLDTARTLTELFKAMPRPTAPQLDGMTRLHALTYKLPELKQIKQIDDVCREIGSLLVAAAGPLPAEVRQIPLMRPAVVTRSEPVRPASTQPAVTLDPLSRANALAVSAPLKRQVINLLTLAINAEAESKADPKRLPEAAQLSSTAGRALDLSEALSKGTAVDASTRPQLEQRLADGLALFSDPRTRSSGQSRLASLDDYARTIARIRRLNLKPELQQKLAPAFAWAGDNQDQSGKLMVTVEAFLETSARLDARAATPPQPLPPKEAKAVADAIKAATAERDAFLMDASVLGKVGQTVDVASLAGRLESMKQAIASAETYEAVPKSLQVLLTFKPRPTGAMERRFAGLLTALNDPRPSAAKDEAGRAMADMVRLADLASELEWPAPVTQDVQSLYTRGKLPAFETRRKELVAEIASELAAGRKADTSKMQRLEQMRELRGALAEAVMFEVVVRKAEPLSRWIDWRIDAADVQAVIAPYRESLGSLFEAYSTDATPPVTFKPLHERYSPFMRFVIHQLPYGDPCSGLPTSLAGHIGRLMTPMDNQPFATERYASFAIKLWKRHRDAGDAAAAEVVAAALAARVK</sequence>
<dbReference type="Proteomes" id="UP000593765">
    <property type="component" value="Chromosome"/>
</dbReference>
<evidence type="ECO:0000313" key="4">
    <source>
        <dbReference type="Proteomes" id="UP000593765"/>
    </source>
</evidence>
<feature type="chain" id="PRO_5034988485" evidence="2">
    <location>
        <begin position="22"/>
        <end position="699"/>
    </location>
</feature>
<dbReference type="EMBL" id="CP063458">
    <property type="protein sequence ID" value="QOV91368.1"/>
    <property type="molecule type" value="Genomic_DNA"/>
</dbReference>
<gene>
    <name evidence="3" type="ORF">IPV69_08455</name>
</gene>
<protein>
    <submittedName>
        <fullName evidence="3">Uncharacterized protein</fullName>
    </submittedName>
</protein>
<accession>A0A7M2X0U8</accession>
<keyword evidence="4" id="KW-1185">Reference proteome</keyword>
<organism evidence="3 4">
    <name type="scientific">Humisphaera borealis</name>
    <dbReference type="NCBI Taxonomy" id="2807512"/>
    <lineage>
        <taxon>Bacteria</taxon>
        <taxon>Pseudomonadati</taxon>
        <taxon>Planctomycetota</taxon>
        <taxon>Phycisphaerae</taxon>
        <taxon>Tepidisphaerales</taxon>
        <taxon>Tepidisphaeraceae</taxon>
        <taxon>Humisphaera</taxon>
    </lineage>
</organism>
<feature type="signal peptide" evidence="2">
    <location>
        <begin position="1"/>
        <end position="21"/>
    </location>
</feature>
<reference evidence="3 4" key="1">
    <citation type="submission" date="2020-10" db="EMBL/GenBank/DDBJ databases">
        <title>Wide distribution of Phycisphaera-like planctomycetes from WD2101 soil group in peatlands and genome analysis of the first cultivated representative.</title>
        <authorList>
            <person name="Dedysh S.N."/>
            <person name="Beletsky A.V."/>
            <person name="Ivanova A."/>
            <person name="Kulichevskaya I.S."/>
            <person name="Suzina N.E."/>
            <person name="Philippov D.A."/>
            <person name="Rakitin A.L."/>
            <person name="Mardanov A.V."/>
            <person name="Ravin N.V."/>
        </authorList>
    </citation>
    <scope>NUCLEOTIDE SEQUENCE [LARGE SCALE GENOMIC DNA]</scope>
    <source>
        <strain evidence="3 4">M1803</strain>
    </source>
</reference>
<dbReference type="AlphaFoldDB" id="A0A7M2X0U8"/>
<proteinExistence type="predicted"/>
<keyword evidence="2" id="KW-0732">Signal</keyword>
<dbReference type="KEGG" id="hbs:IPV69_08455"/>
<evidence type="ECO:0000313" key="3">
    <source>
        <dbReference type="EMBL" id="QOV91368.1"/>
    </source>
</evidence>
<evidence type="ECO:0000256" key="2">
    <source>
        <dbReference type="SAM" id="SignalP"/>
    </source>
</evidence>
<dbReference type="RefSeq" id="WP_206294620.1">
    <property type="nucleotide sequence ID" value="NZ_CP063458.1"/>
</dbReference>
<feature type="region of interest" description="Disordered" evidence="1">
    <location>
        <begin position="25"/>
        <end position="44"/>
    </location>
</feature>
<evidence type="ECO:0000256" key="1">
    <source>
        <dbReference type="SAM" id="MobiDB-lite"/>
    </source>
</evidence>